<keyword evidence="4" id="KW-0234">DNA repair</keyword>
<evidence type="ECO:0000313" key="8">
    <source>
        <dbReference type="EMBL" id="CAD7229715.1"/>
    </source>
</evidence>
<evidence type="ECO:0000256" key="7">
    <source>
        <dbReference type="SAM" id="MobiDB-lite"/>
    </source>
</evidence>
<dbReference type="Gene3D" id="1.20.5.170">
    <property type="match status" value="1"/>
</dbReference>
<dbReference type="Pfam" id="PF07061">
    <property type="entry name" value="Swi5"/>
    <property type="match status" value="1"/>
</dbReference>
<dbReference type="AlphaFoldDB" id="A0A7R8WEX8"/>
<protein>
    <recommendedName>
        <fullName evidence="2">DNA repair protein SWI5 homolog</fullName>
    </recommendedName>
    <alternativeName>
        <fullName evidence="6">Protein SAE3 homolog</fullName>
    </alternativeName>
</protein>
<dbReference type="InterPro" id="IPR010760">
    <property type="entry name" value="DNA-repair_Swi5"/>
</dbReference>
<dbReference type="EMBL" id="OB662238">
    <property type="protein sequence ID" value="CAD7229715.1"/>
    <property type="molecule type" value="Genomic_DNA"/>
</dbReference>
<reference evidence="8" key="1">
    <citation type="submission" date="2020-11" db="EMBL/GenBank/DDBJ databases">
        <authorList>
            <person name="Tran Van P."/>
        </authorList>
    </citation>
    <scope>NUCLEOTIDE SEQUENCE</scope>
</reference>
<dbReference type="GO" id="GO:0032798">
    <property type="term" value="C:Swi5-Sfr1 complex"/>
    <property type="evidence" value="ECO:0007669"/>
    <property type="project" value="TreeGrafter"/>
</dbReference>
<evidence type="ECO:0000256" key="6">
    <source>
        <dbReference type="ARBA" id="ARBA00030081"/>
    </source>
</evidence>
<comment type="similarity">
    <text evidence="1">Belongs to the SWI5/SAE3 family.</text>
</comment>
<sequence>MLKNAAFKPPFRRQDLSPGSSQPGASSNSTAPEGSERHSHEYWRLKTTLQQLQSEIAAFEDKGQAVDDGQRKTQLELLHEYNEVKDAAQLVLGKLAEIKGISLKEIHLEFGLDPMEK</sequence>
<dbReference type="GO" id="GO:0034974">
    <property type="term" value="C:Swi5-Swi2 complex"/>
    <property type="evidence" value="ECO:0007669"/>
    <property type="project" value="TreeGrafter"/>
</dbReference>
<name>A0A7R8WEX8_9CRUS</name>
<proteinExistence type="inferred from homology"/>
<evidence type="ECO:0000256" key="4">
    <source>
        <dbReference type="ARBA" id="ARBA00023204"/>
    </source>
</evidence>
<dbReference type="OrthoDB" id="6379328at2759"/>
<dbReference type="PANTHER" id="PTHR28529:SF2">
    <property type="entry name" value="DNA REPAIR PROTEIN SWI5 HOMOLOG"/>
    <property type="match status" value="1"/>
</dbReference>
<gene>
    <name evidence="8" type="ORF">CTOB1V02_LOCUS7583</name>
</gene>
<organism evidence="8">
    <name type="scientific">Cyprideis torosa</name>
    <dbReference type="NCBI Taxonomy" id="163714"/>
    <lineage>
        <taxon>Eukaryota</taxon>
        <taxon>Metazoa</taxon>
        <taxon>Ecdysozoa</taxon>
        <taxon>Arthropoda</taxon>
        <taxon>Crustacea</taxon>
        <taxon>Oligostraca</taxon>
        <taxon>Ostracoda</taxon>
        <taxon>Podocopa</taxon>
        <taxon>Podocopida</taxon>
        <taxon>Cytherocopina</taxon>
        <taxon>Cytheroidea</taxon>
        <taxon>Cytherideidae</taxon>
        <taxon>Cyprideis</taxon>
    </lineage>
</organism>
<evidence type="ECO:0000256" key="1">
    <source>
        <dbReference type="ARBA" id="ARBA00008060"/>
    </source>
</evidence>
<evidence type="ECO:0000256" key="2">
    <source>
        <dbReference type="ARBA" id="ARBA00019825"/>
    </source>
</evidence>
<comment type="function">
    <text evidence="5">Component of the swi5-sfr1 complex, a complex required for double-strand break repair via homologous recombination.</text>
</comment>
<feature type="region of interest" description="Disordered" evidence="7">
    <location>
        <begin position="1"/>
        <end position="41"/>
    </location>
</feature>
<keyword evidence="3" id="KW-0227">DNA damage</keyword>
<feature type="compositionally biased region" description="Polar residues" evidence="7">
    <location>
        <begin position="17"/>
        <end position="32"/>
    </location>
</feature>
<evidence type="ECO:0000256" key="5">
    <source>
        <dbReference type="ARBA" id="ARBA00025380"/>
    </source>
</evidence>
<evidence type="ECO:0000256" key="3">
    <source>
        <dbReference type="ARBA" id="ARBA00022763"/>
    </source>
</evidence>
<accession>A0A7R8WEX8</accession>
<dbReference type="PANTHER" id="PTHR28529">
    <property type="entry name" value="DNA REPAIR PROTEIN SWI5 HOMOLOG"/>
    <property type="match status" value="1"/>
</dbReference>
<dbReference type="GO" id="GO:0000724">
    <property type="term" value="P:double-strand break repair via homologous recombination"/>
    <property type="evidence" value="ECO:0007669"/>
    <property type="project" value="TreeGrafter"/>
</dbReference>